<name>A0ABP5C3G3_9PSEU</name>
<keyword evidence="2" id="KW-0436">Ligase</keyword>
<dbReference type="InterPro" id="IPR000873">
    <property type="entry name" value="AMP-dep_synth/lig_dom"/>
</dbReference>
<dbReference type="Pfam" id="PF00501">
    <property type="entry name" value="AMP-binding"/>
    <property type="match status" value="1"/>
</dbReference>
<dbReference type="InterPro" id="IPR020845">
    <property type="entry name" value="AMP-binding_CS"/>
</dbReference>
<dbReference type="Gene3D" id="3.30.300.30">
    <property type="match status" value="1"/>
</dbReference>
<keyword evidence="6" id="KW-1185">Reference proteome</keyword>
<dbReference type="InterPro" id="IPR025110">
    <property type="entry name" value="AMP-bd_C"/>
</dbReference>
<sequence>MDLSDVDLDLTGVCPLTTDAALRRAAIVVPDLEAVVNAHERVTYAELAGQVATLRSALRCAGVERGDHIGLCLGNGPRWVALFLAITSLGAVTVPVNTRFKAPEFEYALRQSDVKLLFLAEKVLSSEFVAMLREICPAVDAELPDPNLPRLARVVVIGADVPAGALGWEEFTAGAGEPVEACGDPDDVALVQYTSGTTSFPKGVLLTHRSMCADAFFSGTRLGLHAGDRFYSGRPFFHVAGTTLSILACVQQLSTLVTAERFVPETALRLLADERCTHFAGNDTIALMLLNHPGRDRYRLHLRGAWLAASPTVVRRVIDELGATEAVVGYGLSEAAPNVAQSAWWEDEDQRVDGSMPPEPGVSVRLRDPVTGNDAAPGEQGEILVRGWNVMRGYYAMPEQTAAVLDGDGWLATGDLGVLRADGRLLFTGRAKDLIRVGGENVAPTEVEAVLHRHPAIRQAAVVGVPDERLVEVPFAFVVLNDSADLSPGELLEWCRGEMAGFKVPRHLRIVDGFEGIGMTASAKVQKKQLAEHAVRLLDAR</sequence>
<evidence type="ECO:0000259" key="4">
    <source>
        <dbReference type="Pfam" id="PF13193"/>
    </source>
</evidence>
<dbReference type="Pfam" id="PF13193">
    <property type="entry name" value="AMP-binding_C"/>
    <property type="match status" value="1"/>
</dbReference>
<evidence type="ECO:0000256" key="1">
    <source>
        <dbReference type="ARBA" id="ARBA00006432"/>
    </source>
</evidence>
<evidence type="ECO:0000313" key="5">
    <source>
        <dbReference type="EMBL" id="GAA1957090.1"/>
    </source>
</evidence>
<dbReference type="Proteomes" id="UP001501116">
    <property type="component" value="Unassembled WGS sequence"/>
</dbReference>
<organism evidence="5 6">
    <name type="scientific">Amycolatopsis minnesotensis</name>
    <dbReference type="NCBI Taxonomy" id="337894"/>
    <lineage>
        <taxon>Bacteria</taxon>
        <taxon>Bacillati</taxon>
        <taxon>Actinomycetota</taxon>
        <taxon>Actinomycetes</taxon>
        <taxon>Pseudonocardiales</taxon>
        <taxon>Pseudonocardiaceae</taxon>
        <taxon>Amycolatopsis</taxon>
    </lineage>
</organism>
<dbReference type="PANTHER" id="PTHR43201">
    <property type="entry name" value="ACYL-COA SYNTHETASE"/>
    <property type="match status" value="1"/>
</dbReference>
<dbReference type="SUPFAM" id="SSF56801">
    <property type="entry name" value="Acetyl-CoA synthetase-like"/>
    <property type="match status" value="1"/>
</dbReference>
<feature type="domain" description="AMP-dependent synthetase/ligase" evidence="3">
    <location>
        <begin position="23"/>
        <end position="395"/>
    </location>
</feature>
<feature type="domain" description="AMP-binding enzyme C-terminal" evidence="4">
    <location>
        <begin position="446"/>
        <end position="514"/>
    </location>
</feature>
<evidence type="ECO:0000259" key="3">
    <source>
        <dbReference type="Pfam" id="PF00501"/>
    </source>
</evidence>
<accession>A0ABP5C3G3</accession>
<proteinExistence type="inferred from homology"/>
<dbReference type="InterPro" id="IPR042099">
    <property type="entry name" value="ANL_N_sf"/>
</dbReference>
<dbReference type="InterPro" id="IPR045851">
    <property type="entry name" value="AMP-bd_C_sf"/>
</dbReference>
<dbReference type="RefSeq" id="WP_344417813.1">
    <property type="nucleotide sequence ID" value="NZ_BAAANN010000010.1"/>
</dbReference>
<protein>
    <submittedName>
        <fullName evidence="5">AMP-binding protein</fullName>
    </submittedName>
</protein>
<comment type="similarity">
    <text evidence="1">Belongs to the ATP-dependent AMP-binding enzyme family.</text>
</comment>
<dbReference type="EMBL" id="BAAANN010000010">
    <property type="protein sequence ID" value="GAA1957090.1"/>
    <property type="molecule type" value="Genomic_DNA"/>
</dbReference>
<dbReference type="PANTHER" id="PTHR43201:SF5">
    <property type="entry name" value="MEDIUM-CHAIN ACYL-COA LIGASE ACSF2, MITOCHONDRIAL"/>
    <property type="match status" value="1"/>
</dbReference>
<dbReference type="PROSITE" id="PS00455">
    <property type="entry name" value="AMP_BINDING"/>
    <property type="match status" value="1"/>
</dbReference>
<evidence type="ECO:0000313" key="6">
    <source>
        <dbReference type="Proteomes" id="UP001501116"/>
    </source>
</evidence>
<reference evidence="6" key="1">
    <citation type="journal article" date="2019" name="Int. J. Syst. Evol. Microbiol.">
        <title>The Global Catalogue of Microorganisms (GCM) 10K type strain sequencing project: providing services to taxonomists for standard genome sequencing and annotation.</title>
        <authorList>
            <consortium name="The Broad Institute Genomics Platform"/>
            <consortium name="The Broad Institute Genome Sequencing Center for Infectious Disease"/>
            <person name="Wu L."/>
            <person name="Ma J."/>
        </authorList>
    </citation>
    <scope>NUCLEOTIDE SEQUENCE [LARGE SCALE GENOMIC DNA]</scope>
    <source>
        <strain evidence="6">JCM 14545</strain>
    </source>
</reference>
<dbReference type="Gene3D" id="3.40.50.12780">
    <property type="entry name" value="N-terminal domain of ligase-like"/>
    <property type="match status" value="1"/>
</dbReference>
<gene>
    <name evidence="5" type="ORF">GCM10009754_28930</name>
</gene>
<comment type="caution">
    <text evidence="5">The sequence shown here is derived from an EMBL/GenBank/DDBJ whole genome shotgun (WGS) entry which is preliminary data.</text>
</comment>
<evidence type="ECO:0000256" key="2">
    <source>
        <dbReference type="ARBA" id="ARBA00022598"/>
    </source>
</evidence>